<evidence type="ECO:0000313" key="3">
    <source>
        <dbReference type="Proteomes" id="UP001175000"/>
    </source>
</evidence>
<keyword evidence="1" id="KW-0472">Membrane</keyword>
<comment type="caution">
    <text evidence="2">The sequence shown here is derived from an EMBL/GenBank/DDBJ whole genome shotgun (WGS) entry which is preliminary data.</text>
</comment>
<dbReference type="AlphaFoldDB" id="A0AA39WDU0"/>
<dbReference type="Proteomes" id="UP001175000">
    <property type="component" value="Unassembled WGS sequence"/>
</dbReference>
<dbReference type="PANTHER" id="PTHR35043">
    <property type="entry name" value="TRANSCRIPTION FACTOR DOMAIN-CONTAINING PROTEIN"/>
    <property type="match status" value="1"/>
</dbReference>
<dbReference type="PANTHER" id="PTHR35043:SF7">
    <property type="entry name" value="TRANSCRIPTION FACTOR DOMAIN-CONTAINING PROTEIN"/>
    <property type="match status" value="1"/>
</dbReference>
<reference evidence="2" key="1">
    <citation type="submission" date="2023-06" db="EMBL/GenBank/DDBJ databases">
        <title>Genome-scale phylogeny and comparative genomics of the fungal order Sordariales.</title>
        <authorList>
            <consortium name="Lawrence Berkeley National Laboratory"/>
            <person name="Hensen N."/>
            <person name="Bonometti L."/>
            <person name="Westerberg I."/>
            <person name="Brannstrom I.O."/>
            <person name="Guillou S."/>
            <person name="Cros-Aarteil S."/>
            <person name="Calhoun S."/>
            <person name="Haridas S."/>
            <person name="Kuo A."/>
            <person name="Mondo S."/>
            <person name="Pangilinan J."/>
            <person name="Riley R."/>
            <person name="Labutti K."/>
            <person name="Andreopoulos B."/>
            <person name="Lipzen A."/>
            <person name="Chen C."/>
            <person name="Yanf M."/>
            <person name="Daum C."/>
            <person name="Ng V."/>
            <person name="Clum A."/>
            <person name="Steindorff A."/>
            <person name="Ohm R."/>
            <person name="Martin F."/>
            <person name="Silar P."/>
            <person name="Natvig D."/>
            <person name="Lalanne C."/>
            <person name="Gautier V."/>
            <person name="Ament-Velasquez S.L."/>
            <person name="Kruys A."/>
            <person name="Hutchinson M.I."/>
            <person name="Powell A.J."/>
            <person name="Barry K."/>
            <person name="Miller A.N."/>
            <person name="Grigoriev I.V."/>
            <person name="Debuchy R."/>
            <person name="Gladieux P."/>
            <person name="Thoren M.H."/>
            <person name="Johannesson H."/>
        </authorList>
    </citation>
    <scope>NUCLEOTIDE SEQUENCE</scope>
    <source>
        <strain evidence="2">CBS 606.72</strain>
    </source>
</reference>
<keyword evidence="1" id="KW-1133">Transmembrane helix</keyword>
<proteinExistence type="predicted"/>
<evidence type="ECO:0000256" key="1">
    <source>
        <dbReference type="SAM" id="Phobius"/>
    </source>
</evidence>
<evidence type="ECO:0000313" key="2">
    <source>
        <dbReference type="EMBL" id="KAK0613569.1"/>
    </source>
</evidence>
<dbReference type="EMBL" id="JAULSU010000006">
    <property type="protein sequence ID" value="KAK0613569.1"/>
    <property type="molecule type" value="Genomic_DNA"/>
</dbReference>
<keyword evidence="3" id="KW-1185">Reference proteome</keyword>
<gene>
    <name evidence="2" type="ORF">B0T14DRAFT_569599</name>
</gene>
<name>A0AA39WDU0_9PEZI</name>
<sequence length="230" mass="26189">MLIKVVALGQVSWSLMQTIVRANEDLAASQLELATSAFCVCAVIAYAFLLAKPQGVEVPLRPQKLRRMTKSERQSLHREPMPLRGLFVPGLKPIRHFALGRIPNDFADDGEAMGWVKRIQARGAVFAAIHLAGWNLRFPTETERQLWHYSSILITSLLPVSLFPVIWHGWDRPLPKWVSWAFGTPWFISFGLLYAIARVFLLLETFRTLFYLDPTAFVNTWASNYIPHVS</sequence>
<accession>A0AA39WDU0</accession>
<feature type="transmembrane region" description="Helical" evidence="1">
    <location>
        <begin position="146"/>
        <end position="167"/>
    </location>
</feature>
<keyword evidence="1" id="KW-0812">Transmembrane</keyword>
<feature type="transmembrane region" description="Helical" evidence="1">
    <location>
        <begin position="179"/>
        <end position="201"/>
    </location>
</feature>
<protein>
    <submittedName>
        <fullName evidence="2">Uncharacterized protein</fullName>
    </submittedName>
</protein>
<organism evidence="2 3">
    <name type="scientific">Immersiella caudata</name>
    <dbReference type="NCBI Taxonomy" id="314043"/>
    <lineage>
        <taxon>Eukaryota</taxon>
        <taxon>Fungi</taxon>
        <taxon>Dikarya</taxon>
        <taxon>Ascomycota</taxon>
        <taxon>Pezizomycotina</taxon>
        <taxon>Sordariomycetes</taxon>
        <taxon>Sordariomycetidae</taxon>
        <taxon>Sordariales</taxon>
        <taxon>Lasiosphaeriaceae</taxon>
        <taxon>Immersiella</taxon>
    </lineage>
</organism>